<dbReference type="GO" id="GO:0003964">
    <property type="term" value="F:RNA-directed DNA polymerase activity"/>
    <property type="evidence" value="ECO:0007669"/>
    <property type="project" value="UniProtKB-KW"/>
</dbReference>
<feature type="non-terminal residue" evidence="2">
    <location>
        <position position="1"/>
    </location>
</feature>
<evidence type="ECO:0000259" key="1">
    <source>
        <dbReference type="Pfam" id="PF17919"/>
    </source>
</evidence>
<dbReference type="EMBL" id="BKCJ010404637">
    <property type="protein sequence ID" value="GFA32411.1"/>
    <property type="molecule type" value="Genomic_DNA"/>
</dbReference>
<keyword evidence="2" id="KW-0808">Transferase</keyword>
<dbReference type="SUPFAM" id="SSF53098">
    <property type="entry name" value="Ribonuclease H-like"/>
    <property type="match status" value="1"/>
</dbReference>
<evidence type="ECO:0000313" key="2">
    <source>
        <dbReference type="EMBL" id="GFA32411.1"/>
    </source>
</evidence>
<dbReference type="SUPFAM" id="SSF56672">
    <property type="entry name" value="DNA/RNA polymerases"/>
    <property type="match status" value="1"/>
</dbReference>
<dbReference type="Gene3D" id="3.30.420.10">
    <property type="entry name" value="Ribonuclease H-like superfamily/Ribonuclease H"/>
    <property type="match status" value="1"/>
</dbReference>
<dbReference type="InterPro" id="IPR041577">
    <property type="entry name" value="RT_RNaseH_2"/>
</dbReference>
<dbReference type="AlphaFoldDB" id="A0A699JF13"/>
<protein>
    <submittedName>
        <fullName evidence="2">Reverse transcriptase domain-containing protein</fullName>
    </submittedName>
</protein>
<proteinExistence type="predicted"/>
<organism evidence="2">
    <name type="scientific">Tanacetum cinerariifolium</name>
    <name type="common">Dalmatian daisy</name>
    <name type="synonym">Chrysanthemum cinerariifolium</name>
    <dbReference type="NCBI Taxonomy" id="118510"/>
    <lineage>
        <taxon>Eukaryota</taxon>
        <taxon>Viridiplantae</taxon>
        <taxon>Streptophyta</taxon>
        <taxon>Embryophyta</taxon>
        <taxon>Tracheophyta</taxon>
        <taxon>Spermatophyta</taxon>
        <taxon>Magnoliopsida</taxon>
        <taxon>eudicotyledons</taxon>
        <taxon>Gunneridae</taxon>
        <taxon>Pentapetalae</taxon>
        <taxon>asterids</taxon>
        <taxon>campanulids</taxon>
        <taxon>Asterales</taxon>
        <taxon>Asteraceae</taxon>
        <taxon>Asteroideae</taxon>
        <taxon>Anthemideae</taxon>
        <taxon>Anthemidinae</taxon>
        <taxon>Tanacetum</taxon>
    </lineage>
</organism>
<gene>
    <name evidence="2" type="ORF">Tci_604383</name>
</gene>
<dbReference type="InterPro" id="IPR036397">
    <property type="entry name" value="RNaseH_sf"/>
</dbReference>
<dbReference type="PANTHER" id="PTHR34072:SF52">
    <property type="entry name" value="RIBONUCLEASE H"/>
    <property type="match status" value="1"/>
</dbReference>
<sequence length="212" mass="24423">HKLCEAPILALPKGNDNFVVYCDASHQGLEAVLMQREKKELNMRQRHWLELLADYDYEIPYHPGKENVVADTLSQKERIKTLRDALVTQLDMSTTYHPKTDGQSERTIQTLKDMLRACVIDFGKGWEKHLPLLPDLDEMHHSKQQNCRFLLVVLRLELHKAYAITVEKLTLGLRLRYTSCFSGVNMKSLAINQVPMKLHDTDPKITLGEFGI</sequence>
<feature type="domain" description="Reverse transcriptase/retrotransposon-derived protein RNase H-like" evidence="1">
    <location>
        <begin position="2"/>
        <end position="39"/>
    </location>
</feature>
<name>A0A699JF13_TANCI</name>
<dbReference type="InterPro" id="IPR043502">
    <property type="entry name" value="DNA/RNA_pol_sf"/>
</dbReference>
<comment type="caution">
    <text evidence="2">The sequence shown here is derived from an EMBL/GenBank/DDBJ whole genome shotgun (WGS) entry which is preliminary data.</text>
</comment>
<accession>A0A699JF13</accession>
<dbReference type="GO" id="GO:0003676">
    <property type="term" value="F:nucleic acid binding"/>
    <property type="evidence" value="ECO:0007669"/>
    <property type="project" value="InterPro"/>
</dbReference>
<dbReference type="InterPro" id="IPR012337">
    <property type="entry name" value="RNaseH-like_sf"/>
</dbReference>
<keyword evidence="2" id="KW-0548">Nucleotidyltransferase</keyword>
<dbReference type="PANTHER" id="PTHR34072">
    <property type="entry name" value="ENZYMATIC POLYPROTEIN-RELATED"/>
    <property type="match status" value="1"/>
</dbReference>
<dbReference type="Pfam" id="PF17919">
    <property type="entry name" value="RT_RNaseH_2"/>
    <property type="match status" value="1"/>
</dbReference>
<reference evidence="2" key="1">
    <citation type="journal article" date="2019" name="Sci. Rep.">
        <title>Draft genome of Tanacetum cinerariifolium, the natural source of mosquito coil.</title>
        <authorList>
            <person name="Yamashiro T."/>
            <person name="Shiraishi A."/>
            <person name="Satake H."/>
            <person name="Nakayama K."/>
        </authorList>
    </citation>
    <scope>NUCLEOTIDE SEQUENCE</scope>
</reference>
<keyword evidence="2" id="KW-0695">RNA-directed DNA polymerase</keyword>